<dbReference type="SUPFAM" id="SSF103247">
    <property type="entry name" value="TT1751-like"/>
    <property type="match status" value="1"/>
</dbReference>
<feature type="domain" description="DUF302" evidence="1">
    <location>
        <begin position="34"/>
        <end position="98"/>
    </location>
</feature>
<protein>
    <submittedName>
        <fullName evidence="2">DUF302 domain-containing protein</fullName>
    </submittedName>
</protein>
<dbReference type="CDD" id="cd14797">
    <property type="entry name" value="DUF302"/>
    <property type="match status" value="1"/>
</dbReference>
<dbReference type="InterPro" id="IPR035923">
    <property type="entry name" value="TT1751-like_sf"/>
</dbReference>
<evidence type="ECO:0000313" key="3">
    <source>
        <dbReference type="Proteomes" id="UP001597452"/>
    </source>
</evidence>
<organism evidence="2 3">
    <name type="scientific">Piscibacillus salipiscarius</name>
    <dbReference type="NCBI Taxonomy" id="299480"/>
    <lineage>
        <taxon>Bacteria</taxon>
        <taxon>Bacillati</taxon>
        <taxon>Bacillota</taxon>
        <taxon>Bacilli</taxon>
        <taxon>Bacillales</taxon>
        <taxon>Bacillaceae</taxon>
        <taxon>Piscibacillus</taxon>
    </lineage>
</organism>
<sequence length="130" mass="14730">MFDYTVTTSQSVDEAVEALSNSLKEVKFGVLWDFDVKETLHNKGFDNFTQTFRILEVCNPKAASEVLEMEEKVSYFLPCKVVVYSSKDGSTKIGMPRPTVLMENIDQQDVKDFAKDIEKTMMNAIDQAAK</sequence>
<dbReference type="InterPro" id="IPR016796">
    <property type="entry name" value="UCP021774"/>
</dbReference>
<dbReference type="EMBL" id="JBHUMZ010000047">
    <property type="protein sequence ID" value="MFD2639800.1"/>
    <property type="molecule type" value="Genomic_DNA"/>
</dbReference>
<gene>
    <name evidence="2" type="ORF">ACFSW4_13105</name>
</gene>
<dbReference type="PIRSF" id="PIRSF021774">
    <property type="entry name" value="UCP021774"/>
    <property type="match status" value="1"/>
</dbReference>
<evidence type="ECO:0000259" key="1">
    <source>
        <dbReference type="Pfam" id="PF03625"/>
    </source>
</evidence>
<dbReference type="Proteomes" id="UP001597452">
    <property type="component" value="Unassembled WGS sequence"/>
</dbReference>
<dbReference type="Gene3D" id="3.30.310.70">
    <property type="entry name" value="TT1751-like domain"/>
    <property type="match status" value="1"/>
</dbReference>
<dbReference type="PANTHER" id="PTHR38342">
    <property type="entry name" value="SLR5037 PROTEIN"/>
    <property type="match status" value="1"/>
</dbReference>
<comment type="caution">
    <text evidence="2">The sequence shown here is derived from an EMBL/GenBank/DDBJ whole genome shotgun (WGS) entry which is preliminary data.</text>
</comment>
<dbReference type="InterPro" id="IPR005180">
    <property type="entry name" value="DUF302"/>
</dbReference>
<keyword evidence="3" id="KW-1185">Reference proteome</keyword>
<proteinExistence type="predicted"/>
<dbReference type="PANTHER" id="PTHR38342:SF1">
    <property type="entry name" value="SLR5037 PROTEIN"/>
    <property type="match status" value="1"/>
</dbReference>
<dbReference type="RefSeq" id="WP_054754668.1">
    <property type="nucleotide sequence ID" value="NZ_JBHUMZ010000047.1"/>
</dbReference>
<name>A0ABW5QDG1_9BACI</name>
<dbReference type="Pfam" id="PF03625">
    <property type="entry name" value="DUF302"/>
    <property type="match status" value="1"/>
</dbReference>
<evidence type="ECO:0000313" key="2">
    <source>
        <dbReference type="EMBL" id="MFD2639800.1"/>
    </source>
</evidence>
<accession>A0ABW5QDG1</accession>
<reference evidence="3" key="1">
    <citation type="journal article" date="2019" name="Int. J. Syst. Evol. Microbiol.">
        <title>The Global Catalogue of Microorganisms (GCM) 10K type strain sequencing project: providing services to taxonomists for standard genome sequencing and annotation.</title>
        <authorList>
            <consortium name="The Broad Institute Genomics Platform"/>
            <consortium name="The Broad Institute Genome Sequencing Center for Infectious Disease"/>
            <person name="Wu L."/>
            <person name="Ma J."/>
        </authorList>
    </citation>
    <scope>NUCLEOTIDE SEQUENCE [LARGE SCALE GENOMIC DNA]</scope>
    <source>
        <strain evidence="3">TISTR 1571</strain>
    </source>
</reference>